<evidence type="ECO:0000313" key="3">
    <source>
        <dbReference type="Proteomes" id="UP000008743"/>
    </source>
</evidence>
<dbReference type="GO" id="GO:0031901">
    <property type="term" value="C:early endosome membrane"/>
    <property type="evidence" value="ECO:0007669"/>
    <property type="project" value="TreeGrafter"/>
</dbReference>
<dbReference type="EMBL" id="KE346372">
    <property type="protein sequence ID" value="KJE96793.1"/>
    <property type="molecule type" value="Genomic_DNA"/>
</dbReference>
<keyword evidence="3" id="KW-1185">Reference proteome</keyword>
<gene>
    <name evidence="2" type="ORF">CAOG_007062</name>
</gene>
<evidence type="ECO:0000313" key="2">
    <source>
        <dbReference type="EMBL" id="KJE96793.1"/>
    </source>
</evidence>
<feature type="compositionally biased region" description="Basic and acidic residues" evidence="1">
    <location>
        <begin position="46"/>
        <end position="58"/>
    </location>
</feature>
<dbReference type="PANTHER" id="PTHR46465">
    <property type="entry name" value="LATERAL SIGNALING TARGET PROTEIN 2 HOMOLOG"/>
    <property type="match status" value="1"/>
</dbReference>
<evidence type="ECO:0000256" key="1">
    <source>
        <dbReference type="SAM" id="MobiDB-lite"/>
    </source>
</evidence>
<sequence>MQTAASAAAAASSSSHVHQPHQPVSVKQIFPFVRKPSRLSSRNRPSKSDPRPLARFYHADHKLSKAVARLDAATVAASSASTAAPSASSSVSSPSSARAGASGSPPAGSSGSASELSQLNQLNGGGVVQPQPSQAAVAAAVALEAAMAKVHTLQATTLALILEIIAARPNAATIFADRSYRTRFPSDVQVQLEDRYLEHVLFAAESIASGMPILDVSDDQEGLEPNEQPVPPHLVPPARQLCASLQALRFRLQMQALTDVAGDLEALSDVLHDFDTAWCTFEEACIKHTLASAVEQVDIAQEHRQRMAVLMSETVMWAMEHNYVTVEQIQDYEPSLMITLPRLALICGLNIHPDGIDVSPEGAMSMLQEQVNELTCLKALLAPLSEAQIDRLCRMLIASNSVDDLSEPPTPSALPVMAPYGTLRSELARVFAFPARRPSNASSLGPDSLLRYSLTSIKQGPGPGSAAATSKLNHALTPDATPQSFTDPFQTNAAPEPLPSLQLLFKQVSAVADTLHSGPHAKELVEILKTVFGMYNDAAR</sequence>
<organism evidence="2 3">
    <name type="scientific">Capsaspora owczarzaki (strain ATCC 30864)</name>
    <dbReference type="NCBI Taxonomy" id="595528"/>
    <lineage>
        <taxon>Eukaryota</taxon>
        <taxon>Filasterea</taxon>
        <taxon>Capsaspora</taxon>
    </lineage>
</organism>
<protein>
    <submittedName>
        <fullName evidence="2">Uncharacterized protein</fullName>
    </submittedName>
</protein>
<dbReference type="eggNOG" id="KOG1819">
    <property type="taxonomic scope" value="Eukaryota"/>
</dbReference>
<feature type="region of interest" description="Disordered" evidence="1">
    <location>
        <begin position="1"/>
        <end position="58"/>
    </location>
</feature>
<feature type="region of interest" description="Disordered" evidence="1">
    <location>
        <begin position="79"/>
        <end position="116"/>
    </location>
</feature>
<dbReference type="PhylomeDB" id="A0A0D2WWD3"/>
<dbReference type="PANTHER" id="PTHR46465:SF2">
    <property type="entry name" value="LATERAL SIGNALING TARGET PROTEIN 2 HOMOLOG"/>
    <property type="match status" value="1"/>
</dbReference>
<dbReference type="AlphaFoldDB" id="A0A0D2WWD3"/>
<dbReference type="InterPro" id="IPR051118">
    <property type="entry name" value="LST-2"/>
</dbReference>
<name>A0A0D2WWD3_CAPO3</name>
<dbReference type="Proteomes" id="UP000008743">
    <property type="component" value="Unassembled WGS sequence"/>
</dbReference>
<dbReference type="OrthoDB" id="20035at2759"/>
<feature type="compositionally biased region" description="Low complexity" evidence="1">
    <location>
        <begin position="1"/>
        <end position="15"/>
    </location>
</feature>
<feature type="compositionally biased region" description="Low complexity" evidence="1">
    <location>
        <begin position="79"/>
        <end position="114"/>
    </location>
</feature>
<proteinExistence type="predicted"/>
<dbReference type="RefSeq" id="XP_004343786.1">
    <property type="nucleotide sequence ID" value="XM_004343736.2"/>
</dbReference>
<accession>A0A0D2WWD3</accession>
<dbReference type="InParanoid" id="A0A0D2WWD3"/>
<reference evidence="3" key="1">
    <citation type="submission" date="2011-02" db="EMBL/GenBank/DDBJ databases">
        <title>The Genome Sequence of Capsaspora owczarzaki ATCC 30864.</title>
        <authorList>
            <person name="Russ C."/>
            <person name="Cuomo C."/>
            <person name="Burger G."/>
            <person name="Gray M.W."/>
            <person name="Holland P.W.H."/>
            <person name="King N."/>
            <person name="Lang F.B.F."/>
            <person name="Roger A.J."/>
            <person name="Ruiz-Trillo I."/>
            <person name="Young S.K."/>
            <person name="Zeng Q."/>
            <person name="Gargeya S."/>
            <person name="Alvarado L."/>
            <person name="Berlin A."/>
            <person name="Chapman S.B."/>
            <person name="Chen Z."/>
            <person name="Freedman E."/>
            <person name="Gellesch M."/>
            <person name="Goldberg J."/>
            <person name="Griggs A."/>
            <person name="Gujja S."/>
            <person name="Heilman E."/>
            <person name="Heiman D."/>
            <person name="Howarth C."/>
            <person name="Mehta T."/>
            <person name="Neiman D."/>
            <person name="Pearson M."/>
            <person name="Roberts A."/>
            <person name="Saif S."/>
            <person name="Shea T."/>
            <person name="Shenoy N."/>
            <person name="Sisk P."/>
            <person name="Stolte C."/>
            <person name="Sykes S."/>
            <person name="White J."/>
            <person name="Yandava C."/>
            <person name="Haas B."/>
            <person name="Nusbaum C."/>
            <person name="Birren B."/>
        </authorList>
    </citation>
    <scope>NUCLEOTIDE SEQUENCE</scope>
    <source>
        <strain evidence="3">ATCC 30864</strain>
    </source>
</reference>